<feature type="domain" description="Vacuolar protein sorting-associated protein 13 VPS13 adaptor binding" evidence="8">
    <location>
        <begin position="1963"/>
        <end position="2536"/>
    </location>
</feature>
<feature type="domain" description="Chorein N-terminal" evidence="6">
    <location>
        <begin position="1"/>
        <end position="872"/>
    </location>
</feature>
<dbReference type="InterPro" id="IPR056748">
    <property type="entry name" value="VPS13-like_C"/>
</dbReference>
<proteinExistence type="inferred from homology"/>
<feature type="compositionally biased region" description="Acidic residues" evidence="5">
    <location>
        <begin position="1553"/>
        <end position="1567"/>
    </location>
</feature>
<evidence type="ECO:0000256" key="3">
    <source>
        <dbReference type="ARBA" id="ARBA00023055"/>
    </source>
</evidence>
<dbReference type="PANTHER" id="PTHR16166:SF93">
    <property type="entry name" value="INTERMEMBRANE LIPID TRANSFER PROTEIN VPS13"/>
    <property type="match status" value="1"/>
</dbReference>
<name>A0A3N4K9R6_9PEZI</name>
<dbReference type="PIRSF" id="PIRSF037235">
    <property type="entry name" value="VPS13_fungi"/>
    <property type="match status" value="1"/>
</dbReference>
<feature type="domain" description="VPS13-like middle region" evidence="7">
    <location>
        <begin position="1091"/>
        <end position="1895"/>
    </location>
</feature>
<evidence type="ECO:0000256" key="2">
    <source>
        <dbReference type="ARBA" id="ARBA00022448"/>
    </source>
</evidence>
<feature type="compositionally biased region" description="Polar residues" evidence="5">
    <location>
        <begin position="1722"/>
        <end position="1736"/>
    </location>
</feature>
<dbReference type="InterPro" id="IPR026847">
    <property type="entry name" value="VPS13"/>
</dbReference>
<keyword evidence="2 4" id="KW-0813">Transport</keyword>
<keyword evidence="4" id="KW-0333">Golgi apparatus</keyword>
<keyword evidence="11" id="KW-1185">Reference proteome</keyword>
<feature type="compositionally biased region" description="Basic and acidic residues" evidence="5">
    <location>
        <begin position="103"/>
        <end position="115"/>
    </location>
</feature>
<feature type="region of interest" description="Disordered" evidence="5">
    <location>
        <begin position="1374"/>
        <end position="1397"/>
    </location>
</feature>
<dbReference type="FunCoup" id="A0A3N4K9R6">
    <property type="interactions" value="739"/>
</dbReference>
<feature type="compositionally biased region" description="Acidic residues" evidence="5">
    <location>
        <begin position="860"/>
        <end position="881"/>
    </location>
</feature>
<dbReference type="GO" id="GO:0006869">
    <property type="term" value="P:lipid transport"/>
    <property type="evidence" value="ECO:0007669"/>
    <property type="project" value="UniProtKB-KW"/>
</dbReference>
<dbReference type="OrthoDB" id="428159at2759"/>
<dbReference type="InterPro" id="IPR056747">
    <property type="entry name" value="VPS13-like_M"/>
</dbReference>
<evidence type="ECO:0000313" key="11">
    <source>
        <dbReference type="Proteomes" id="UP000277580"/>
    </source>
</evidence>
<dbReference type="GO" id="GO:0007005">
    <property type="term" value="P:mitochondrion organization"/>
    <property type="evidence" value="ECO:0007669"/>
    <property type="project" value="TreeGrafter"/>
</dbReference>
<dbReference type="InterPro" id="IPR017148">
    <property type="entry name" value="VPS13_fungi"/>
</dbReference>
<evidence type="ECO:0000313" key="10">
    <source>
        <dbReference type="EMBL" id="RPB07203.1"/>
    </source>
</evidence>
<feature type="region of interest" description="Disordered" evidence="5">
    <location>
        <begin position="93"/>
        <end position="115"/>
    </location>
</feature>
<protein>
    <recommendedName>
        <fullName evidence="4">Vacuolar protein sorting-associated protein</fullName>
    </recommendedName>
</protein>
<evidence type="ECO:0000256" key="5">
    <source>
        <dbReference type="SAM" id="MobiDB-lite"/>
    </source>
</evidence>
<dbReference type="InterPro" id="IPR026854">
    <property type="entry name" value="VPS13_N"/>
</dbReference>
<sequence>MLEGLIATLMNRFLGMYIKNFDSKQLNVGIWSGDVKLRNLELKKEALDQMKLPLNVSEGHLGQLTLQIPWSNLKGKPVKVIIEDVYLLAAPKADQEYDEEEEERRQQAVKQEKLQNAELLQERSTEGMSDEEQQKNSSFTNIKNIHIRYEDSISTPGHPFALGFTLEEFSAVSTNERWEPSYVQDNAPVTHKLAKLGSLAIYWNTDAEHFRGGKKPKTHDEIIEAFKGLIASGDHIPDDHQFVLKPVSGEGRIEMSKTGKPDRPKLKAQLIFDEIGFILDEDQYRDVLMMVDLFHFYIRHQQYKKYQPKGVTPKENPRAWLKFATDAVLAQIHEKNRQWSWDYFRERRDDRKRYIALFKKQKKEELLDLDEEEELRKLEWKLSYQDLRFYRSLARNQLRKERALVKKPEEQQKPQGWVAWVWGSAPKKEEEHGSSEVMTEQQRKELYDAIDWDEKKIIAESIDLPRETIKMQIEASLRTGSFTLKRDPHGKGTEILSLLFDAFQSRVLQRPDSFYGELSLGGLRVYDGTTPGSLFPQIVRIKNQPAPPVEHHIEELDDEQTSEQQLQKELEAPFFQASFEQNPLDESADSAITMKMRSMEIIYNPRFVEEIFKFFKPPERHMESIGALMESAGATVEGIRQQTRAGLEFALEEHKTLNAKLDLQAPLIIIPESCTEKMANCLILDAGHVSITSDLVKKSDIKEIQSKQRQRYNDEDFAQLERLMYDKFSLKLESTQVLIGPSIEETVAQLQKSSDRKHLHIVDRINIDFTVEISILPKAPNLTKFRLSGHLPVLHASLSDKKYKALMKIIDLAIPNLDGSEPSTLERPTKPQIQQAQPEGYAELRRPSAFQFSAQKELVLDDDSDSDDEHEQFEEASDGIPDDSPSIHQRTFELKFTVGELRGSLFRADPEGESPDKELVLLVAEHFALDFYIRPFDMGAEVVLKSLNVEDLIDEDPSPDFKRIITSDAMQEQKNDNPLFFVKYVKVKRESPEYMTVFEAIETNVDVSISTINVVVTRKTLLTLLDFIITTFTNPGAPPAPPQPRRIEDLKDDKEEQVDQTLAKLAPEADKIRVKIDLDSIALILNNDGIRLATLSLAKADVGIFLMGKTMRVGARLGNFSLFDDINEGAGEASPLRQLISIQGEELADFRYETFDPDVKSSYPGYNSSVYLRSGSIKINFVEEPFRKIIQFAVKFGKMQALFNAARQAAVNQASTLQENADKMHFDIIVRTPIIVFPRILTKDSIERDVLTAYLGELYAQNKFVPLEDGEESAIVNKISAGIRKTRLTSELHFEDGRKELLELLDKLDLTFAITYMEHIENTKRPDLVIESGMSDLNLKLTQTQFKFLLELSRSIPAVFAGELDEENVIEELPSETSEPAKEVMAEKNQESSKSDQAVHLNPELGVGSDTWTKLDMVFDVGSIGLELFVSDPNSPIEDLEAASLSRASLNKTHVKLRMISDGSIESELLIESFNIEDSRRQESNKFRKFMSSTNKEGSQFMASFTLSGGIERNLVALLTIDSPRIIFALDYIFAVRDYVMSGLEIEEGTLAEALEESSGSEEDSDESNMRLAVPSDRKIQSMETSKAVKKSDKPSPQTQQGINISFRVNIVDSQVILIANPAIANSEAIVLGTKQILLSQQHALTLQVEEVGMFLCRMDKFETSRLRILDDFTLNFSMDSRTLSQFQSVQSIRVEVEPLVLRVSLRDILLATQIFNKASEMSTPKQSAEAQTSEPTKIKQLKGSGKSLKRRTPSGRGVSTMVKKGAKSFTTGRSNISQRGASAGGGSTIVKREELTAEFNGMRVILIGDQHELPLLDLSVKKFTARVRDWSGEMDADTNIETFVNIYNFSKSAWEPLVEPWQLGFHMSRTANPEKFSIDLVSRKTLEVTITSQTIALASKAAQFMQQDEDMLTKPRGVDSPYRIRNQTGFTLHVWAASDSTENQSMAIKLDDGEQAPWRFEEWEKMRENLSPEGSSGIVGIRIENSGFESLVEIPVNKEGETLYTLRPAKDGILHRLLCEVHLGTDNIKHITFRSPLVVENNSQIPVELGVLDAEGQHIVRVYKVLPGESQPAPIEAAYHQSLVLRPDGFGYTWSQDRLAWKNLLKKQTRCITCNSEEGNNAPPFYFQMHANFQKNNPITNLYPYMKIKLSAPLEVQNLLPYDFKFRIYDRNTKKEWTNFLRKGGLSPVHVVELSHLLLMNIDMQDTVYNASEFAIINSNDSELAKEDDLVAKDNQGLELRLGLHYLPIPDSGGAFRVTVYSHYVILNKTGLNMMVKSKSLLQQAKVAAGQIQTGSGSSQKAVPFLFSYPSDERQNRAVLRVGDSNWSRPQSFEAIGSVTDVVLPSISKTSEIHVGISVDEGEGKYNLTKVVTLAPRFILRSKLSEDLQIREPGAGSTEIMTLKPGELLPLHFLKATQQKQLTFLFPGINNRWSSPFNISDLGSTHVKMHKANQRQSLIRVDILQEKATIFIHISLEKNNWPYSMRNESNQEFTFFQADPHLDDDEDRPTNFRPILYKLPPRSIMPYAWDFPAARNKELVLVVRNHSRHVRLSEIGNLIPFKIDSDTVGEDGRPLRKIIEINVIADGPTQTLVLSNYKASKSLYKPKPNVSSSSVATGFEVRDADNTETFQAQLRFAGIGISLINRQLKELAYITFRDLELKFGESKLQQSITLFIKWIQIDNQLYGGIFPIIMYPSVVPKTGKEIDTHPSLRFEVTRVKDDSYGVLYIKLFNVLLQQMTVEIDEDFIYALLDFSKISGASWSEREEGKLCDDDLELPEPKTVSAGQDYYFEQFCIQPMQLDLSLLRTEVVNAEDKTTSRNPLMFVLNVLTMAIGNINDAPVKLSALMFPNARVSMPVLQQRLAAHYSQEFLYQIHNILGSADFLGNPVGLFNNISSGVIDIFYEPYQGFIMTDRPQELGLGIAKGATMFVKKSVFGVSDSFSKFTGSISKGLSAATFDKQFQDRRRISRSRNRPKHALYGVTQGANSFITSLASGVGGLARKPLEGAEREGVSGFLKGIGKGVAGFATKPVIGVFDLASNVSEGVRNTTTVFDADGLDRVRLTRYIGQDGVVRPYSQREALGQFWLKNLDTGKYFNEEYIAHLELPEQDVVVILTYTRIMLVKSKKLYTEWDVQLKDLQTISMERTGIVLILRGNRQGPFIPTKDESSRKFLFKKIGLAVNSFNSTAALS</sequence>
<dbReference type="InParanoid" id="A0A3N4K9R6"/>
<evidence type="ECO:0000256" key="1">
    <source>
        <dbReference type="ARBA" id="ARBA00006545"/>
    </source>
</evidence>
<dbReference type="Pfam" id="PF25037">
    <property type="entry name" value="VPS13_C"/>
    <property type="match status" value="1"/>
</dbReference>
<dbReference type="GO" id="GO:0045053">
    <property type="term" value="P:protein retention in Golgi apparatus"/>
    <property type="evidence" value="ECO:0007669"/>
    <property type="project" value="UniProtKB-UniRule"/>
</dbReference>
<dbReference type="Pfam" id="PF25033">
    <property type="entry name" value="VPS13_M"/>
    <property type="match status" value="1"/>
</dbReference>
<keyword evidence="3 4" id="KW-0445">Lipid transport</keyword>
<comment type="function">
    <text evidence="4">Mediates the transfer of lipids between membranes at organelle contact sites. May play a role in mitochondrial lipid homeostasis.</text>
</comment>
<dbReference type="InterPro" id="IPR009543">
    <property type="entry name" value="VPS13_VAB"/>
</dbReference>
<evidence type="ECO:0000259" key="7">
    <source>
        <dbReference type="Pfam" id="PF25033"/>
    </source>
</evidence>
<dbReference type="GO" id="GO:0045324">
    <property type="term" value="P:late endosome to vacuole transport"/>
    <property type="evidence" value="ECO:0007669"/>
    <property type="project" value="UniProtKB-UniRule"/>
</dbReference>
<evidence type="ECO:0000256" key="4">
    <source>
        <dbReference type="PIRNR" id="PIRNR037235"/>
    </source>
</evidence>
<accession>A0A3N4K9R6</accession>
<gene>
    <name evidence="10" type="ORF">P167DRAFT_579513</name>
</gene>
<feature type="region of interest" description="Disordered" evidence="5">
    <location>
        <begin position="1553"/>
        <end position="1600"/>
    </location>
</feature>
<feature type="region of interest" description="Disordered" evidence="5">
    <location>
        <begin position="860"/>
        <end position="886"/>
    </location>
</feature>
<feature type="region of interest" description="Disordered" evidence="5">
    <location>
        <begin position="1722"/>
        <end position="1762"/>
    </location>
</feature>
<comment type="similarity">
    <text evidence="1 4">Belongs to the VPS13 family.</text>
</comment>
<dbReference type="GO" id="GO:0005794">
    <property type="term" value="C:Golgi apparatus"/>
    <property type="evidence" value="ECO:0007669"/>
    <property type="project" value="UniProtKB-UniRule"/>
</dbReference>
<organism evidence="10 11">
    <name type="scientific">Morchella conica CCBAS932</name>
    <dbReference type="NCBI Taxonomy" id="1392247"/>
    <lineage>
        <taxon>Eukaryota</taxon>
        <taxon>Fungi</taxon>
        <taxon>Dikarya</taxon>
        <taxon>Ascomycota</taxon>
        <taxon>Pezizomycotina</taxon>
        <taxon>Pezizomycetes</taxon>
        <taxon>Pezizales</taxon>
        <taxon>Morchellaceae</taxon>
        <taxon>Morchella</taxon>
    </lineage>
</organism>
<dbReference type="Pfam" id="PF25036">
    <property type="entry name" value="VPS13_VAB"/>
    <property type="match status" value="1"/>
</dbReference>
<feature type="compositionally biased region" description="Basic and acidic residues" evidence="5">
    <location>
        <begin position="1379"/>
        <end position="1394"/>
    </location>
</feature>
<feature type="region of interest" description="Disordered" evidence="5">
    <location>
        <begin position="818"/>
        <end position="840"/>
    </location>
</feature>
<dbReference type="STRING" id="1392247.A0A3N4K9R6"/>
<evidence type="ECO:0000259" key="8">
    <source>
        <dbReference type="Pfam" id="PF25036"/>
    </source>
</evidence>
<evidence type="ECO:0000259" key="6">
    <source>
        <dbReference type="Pfam" id="PF12624"/>
    </source>
</evidence>
<dbReference type="Proteomes" id="UP000277580">
    <property type="component" value="Unassembled WGS sequence"/>
</dbReference>
<dbReference type="EMBL" id="ML119191">
    <property type="protein sequence ID" value="RPB07203.1"/>
    <property type="molecule type" value="Genomic_DNA"/>
</dbReference>
<feature type="domain" description="Intermembrane lipid transfer protein VPS13-like C-terminal" evidence="9">
    <location>
        <begin position="3062"/>
        <end position="3168"/>
    </location>
</feature>
<evidence type="ECO:0000259" key="9">
    <source>
        <dbReference type="Pfam" id="PF25037"/>
    </source>
</evidence>
<dbReference type="GO" id="GO:0006623">
    <property type="term" value="P:protein targeting to vacuole"/>
    <property type="evidence" value="ECO:0007669"/>
    <property type="project" value="TreeGrafter"/>
</dbReference>
<dbReference type="PANTHER" id="PTHR16166">
    <property type="entry name" value="VACUOLAR PROTEIN SORTING-ASSOCIATED PROTEIN VPS13"/>
    <property type="match status" value="1"/>
</dbReference>
<dbReference type="Pfam" id="PF12624">
    <property type="entry name" value="VPS13_N"/>
    <property type="match status" value="1"/>
</dbReference>
<reference evidence="10 11" key="1">
    <citation type="journal article" date="2018" name="Nat. Ecol. Evol.">
        <title>Pezizomycetes genomes reveal the molecular basis of ectomycorrhizal truffle lifestyle.</title>
        <authorList>
            <person name="Murat C."/>
            <person name="Payen T."/>
            <person name="Noel B."/>
            <person name="Kuo A."/>
            <person name="Morin E."/>
            <person name="Chen J."/>
            <person name="Kohler A."/>
            <person name="Krizsan K."/>
            <person name="Balestrini R."/>
            <person name="Da Silva C."/>
            <person name="Montanini B."/>
            <person name="Hainaut M."/>
            <person name="Levati E."/>
            <person name="Barry K.W."/>
            <person name="Belfiori B."/>
            <person name="Cichocki N."/>
            <person name="Clum A."/>
            <person name="Dockter R.B."/>
            <person name="Fauchery L."/>
            <person name="Guy J."/>
            <person name="Iotti M."/>
            <person name="Le Tacon F."/>
            <person name="Lindquist E.A."/>
            <person name="Lipzen A."/>
            <person name="Malagnac F."/>
            <person name="Mello A."/>
            <person name="Molinier V."/>
            <person name="Miyauchi S."/>
            <person name="Poulain J."/>
            <person name="Riccioni C."/>
            <person name="Rubini A."/>
            <person name="Sitrit Y."/>
            <person name="Splivallo R."/>
            <person name="Traeger S."/>
            <person name="Wang M."/>
            <person name="Zifcakova L."/>
            <person name="Wipf D."/>
            <person name="Zambonelli A."/>
            <person name="Paolocci F."/>
            <person name="Nowrousian M."/>
            <person name="Ottonello S."/>
            <person name="Baldrian P."/>
            <person name="Spatafora J.W."/>
            <person name="Henrissat B."/>
            <person name="Nagy L.G."/>
            <person name="Aury J.M."/>
            <person name="Wincker P."/>
            <person name="Grigoriev I.V."/>
            <person name="Bonfante P."/>
            <person name="Martin F.M."/>
        </authorList>
    </citation>
    <scope>NUCLEOTIDE SEQUENCE [LARGE SCALE GENOMIC DNA]</scope>
    <source>
        <strain evidence="10 11">CCBAS932</strain>
    </source>
</reference>